<feature type="transmembrane region" description="Helical" evidence="5">
    <location>
        <begin position="180"/>
        <end position="197"/>
    </location>
</feature>
<dbReference type="PANTHER" id="PTHR12308:SF73">
    <property type="entry name" value="ANOCTAMIN"/>
    <property type="match status" value="1"/>
</dbReference>
<dbReference type="Pfam" id="PF20877">
    <property type="entry name" value="Anoctamin_N"/>
    <property type="match status" value="1"/>
</dbReference>
<dbReference type="PANTHER" id="PTHR12308">
    <property type="entry name" value="ANOCTAMIN"/>
    <property type="match status" value="1"/>
</dbReference>
<dbReference type="Proteomes" id="UP000723463">
    <property type="component" value="Unassembled WGS sequence"/>
</dbReference>
<evidence type="ECO:0000256" key="1">
    <source>
        <dbReference type="ARBA" id="ARBA00004141"/>
    </source>
</evidence>
<gene>
    <name evidence="8" type="ORF">EC957_008914</name>
</gene>
<dbReference type="InterPro" id="IPR007632">
    <property type="entry name" value="Anoctamin"/>
</dbReference>
<accession>A0A9P6K5E0</accession>
<organism evidence="8 9">
    <name type="scientific">Mortierella hygrophila</name>
    <dbReference type="NCBI Taxonomy" id="979708"/>
    <lineage>
        <taxon>Eukaryota</taxon>
        <taxon>Fungi</taxon>
        <taxon>Fungi incertae sedis</taxon>
        <taxon>Mucoromycota</taxon>
        <taxon>Mortierellomycotina</taxon>
        <taxon>Mortierellomycetes</taxon>
        <taxon>Mortierellales</taxon>
        <taxon>Mortierellaceae</taxon>
        <taxon>Mortierella</taxon>
    </lineage>
</organism>
<dbReference type="InterPro" id="IPR049456">
    <property type="entry name" value="Anoctamin_N_fung"/>
</dbReference>
<dbReference type="GO" id="GO:0032541">
    <property type="term" value="C:cortical endoplasmic reticulum"/>
    <property type="evidence" value="ECO:0007669"/>
    <property type="project" value="TreeGrafter"/>
</dbReference>
<feature type="transmembrane region" description="Helical" evidence="5">
    <location>
        <begin position="203"/>
        <end position="220"/>
    </location>
</feature>
<evidence type="ECO:0000259" key="6">
    <source>
        <dbReference type="Pfam" id="PF04547"/>
    </source>
</evidence>
<dbReference type="GO" id="GO:0005254">
    <property type="term" value="F:chloride channel activity"/>
    <property type="evidence" value="ECO:0007669"/>
    <property type="project" value="TreeGrafter"/>
</dbReference>
<dbReference type="InterPro" id="IPR049452">
    <property type="entry name" value="Anoctamin_TM"/>
</dbReference>
<reference evidence="8" key="1">
    <citation type="journal article" date="2020" name="Fungal Divers.">
        <title>Resolving the Mortierellaceae phylogeny through synthesis of multi-gene phylogenetics and phylogenomics.</title>
        <authorList>
            <person name="Vandepol N."/>
            <person name="Liber J."/>
            <person name="Desiro A."/>
            <person name="Na H."/>
            <person name="Kennedy M."/>
            <person name="Barry K."/>
            <person name="Grigoriev I.V."/>
            <person name="Miller A.N."/>
            <person name="O'Donnell K."/>
            <person name="Stajich J.E."/>
            <person name="Bonito G."/>
        </authorList>
    </citation>
    <scope>NUCLEOTIDE SEQUENCE</scope>
    <source>
        <strain evidence="8">NRRL 2591</strain>
    </source>
</reference>
<comment type="subcellular location">
    <subcellularLocation>
        <location evidence="1">Membrane</location>
        <topology evidence="1">Multi-pass membrane protein</topology>
    </subcellularLocation>
</comment>
<keyword evidence="9" id="KW-1185">Reference proteome</keyword>
<name>A0A9P6K5E0_9FUNG</name>
<evidence type="ECO:0000256" key="3">
    <source>
        <dbReference type="ARBA" id="ARBA00022989"/>
    </source>
</evidence>
<dbReference type="AlphaFoldDB" id="A0A9P6K5E0"/>
<feature type="domain" description="Anoctamin alpha-beta plait" evidence="7">
    <location>
        <begin position="7"/>
        <end position="128"/>
    </location>
</feature>
<keyword evidence="3 5" id="KW-1133">Transmembrane helix</keyword>
<dbReference type="Pfam" id="PF04547">
    <property type="entry name" value="Anoctamin"/>
    <property type="match status" value="1"/>
</dbReference>
<sequence>MAQQLGEETMEAYQDVLNKLTNVGLKYESRPSTSASQGSSKEATVLIFVLCPWAVLKREAIRNGIHDWLTGVKVADTAEAEEMLKPAKDRDQSLDDLTEADRIRLIHDLITGQPSEGGAGIYPTDNEYVESILPLHDDEFNKTWLRTWSLKWLVNQADFTQIRDHFGEKVTFYFQYLENYFVWLIFPTALGIIIQFFGRPFSIFYSACVLVWAVFYIECWKRREKELALVWGVRNVTKSETRRPAFKGDSIVTDPVTGEQKAFFSPWKRLARKVAGLPVIFAGALALSVLVTLMFGVEVFLEVYYGGYMKDVLVYVPTVLFTLAMPYVEDLCNDIAKNLTDFENYETDGTYDYHLVQKVFIFKVLNSYLSVLLTAYVYIPFGPRLISVLQSYGLPFATVAIEPSMLKDRLRAFMVSNQVISFFTETIYPWMSRKLMKGAAKVQKEVSEVLNHHEQDGEDEATVDDFGGQDSEEVRKFLRTVQNQVDLPVYDVNEDYAEMVEQFGFVSLFSVIWPLTGLCAFINNWVELRSDAAKICFHTRRPIPSRTDSIGPWIDHLEHLTWFSSLTNASMLYLFQGATDHKDITGADVSSRLSLGMMLLCVVASEHVYLGLRWTVKTILESIPTEADLSSYRKEYGIRASWLTRLNSAIGRTTLEDLTESAGGGNYSGSDSGVETGSLRGSVSGRFSEREYQAIRSSSSSSLLSGGAESGGDLGAQAIQSCFKAHLT</sequence>
<dbReference type="EMBL" id="JAAAXW010000047">
    <property type="protein sequence ID" value="KAF9547065.1"/>
    <property type="molecule type" value="Genomic_DNA"/>
</dbReference>
<feature type="transmembrane region" description="Helical" evidence="5">
    <location>
        <begin position="312"/>
        <end position="328"/>
    </location>
</feature>
<evidence type="ECO:0000256" key="5">
    <source>
        <dbReference type="SAM" id="Phobius"/>
    </source>
</evidence>
<feature type="transmembrane region" description="Helical" evidence="5">
    <location>
        <begin position="274"/>
        <end position="300"/>
    </location>
</feature>
<evidence type="ECO:0008006" key="10">
    <source>
        <dbReference type="Google" id="ProtNLM"/>
    </source>
</evidence>
<evidence type="ECO:0000313" key="8">
    <source>
        <dbReference type="EMBL" id="KAF9547065.1"/>
    </source>
</evidence>
<evidence type="ECO:0000256" key="2">
    <source>
        <dbReference type="ARBA" id="ARBA00022692"/>
    </source>
</evidence>
<evidence type="ECO:0000256" key="4">
    <source>
        <dbReference type="ARBA" id="ARBA00023136"/>
    </source>
</evidence>
<keyword evidence="4 5" id="KW-0472">Membrane</keyword>
<comment type="caution">
    <text evidence="8">The sequence shown here is derived from an EMBL/GenBank/DDBJ whole genome shotgun (WGS) entry which is preliminary data.</text>
</comment>
<evidence type="ECO:0000313" key="9">
    <source>
        <dbReference type="Proteomes" id="UP000723463"/>
    </source>
</evidence>
<feature type="domain" description="Anoctamin transmembrane" evidence="6">
    <location>
        <begin position="162"/>
        <end position="628"/>
    </location>
</feature>
<proteinExistence type="predicted"/>
<dbReference type="GO" id="GO:0016020">
    <property type="term" value="C:membrane"/>
    <property type="evidence" value="ECO:0007669"/>
    <property type="project" value="UniProtKB-SubCell"/>
</dbReference>
<evidence type="ECO:0000259" key="7">
    <source>
        <dbReference type="Pfam" id="PF20877"/>
    </source>
</evidence>
<protein>
    <recommendedName>
        <fullName evidence="10">DUF590-domain-containing protein</fullName>
    </recommendedName>
</protein>
<feature type="transmembrane region" description="Helical" evidence="5">
    <location>
        <begin position="360"/>
        <end position="379"/>
    </location>
</feature>
<keyword evidence="2 5" id="KW-0812">Transmembrane</keyword>